<protein>
    <submittedName>
        <fullName evidence="2">Uncharacterized protein</fullName>
    </submittedName>
</protein>
<name>A0A7D9LRW6_PARCT</name>
<evidence type="ECO:0000256" key="1">
    <source>
        <dbReference type="SAM" id="MobiDB-lite"/>
    </source>
</evidence>
<organism evidence="2 3">
    <name type="scientific">Paramuricea clavata</name>
    <name type="common">Red gorgonian</name>
    <name type="synonym">Violescent sea-whip</name>
    <dbReference type="NCBI Taxonomy" id="317549"/>
    <lineage>
        <taxon>Eukaryota</taxon>
        <taxon>Metazoa</taxon>
        <taxon>Cnidaria</taxon>
        <taxon>Anthozoa</taxon>
        <taxon>Octocorallia</taxon>
        <taxon>Malacalcyonacea</taxon>
        <taxon>Plexauridae</taxon>
        <taxon>Paramuricea</taxon>
    </lineage>
</organism>
<proteinExistence type="predicted"/>
<gene>
    <name evidence="2" type="ORF">PACLA_8A086727</name>
</gene>
<evidence type="ECO:0000313" key="3">
    <source>
        <dbReference type="Proteomes" id="UP001152795"/>
    </source>
</evidence>
<dbReference type="Proteomes" id="UP001152795">
    <property type="component" value="Unassembled WGS sequence"/>
</dbReference>
<feature type="compositionally biased region" description="Basic and acidic residues" evidence="1">
    <location>
        <begin position="32"/>
        <end position="44"/>
    </location>
</feature>
<comment type="caution">
    <text evidence="2">The sequence shown here is derived from an EMBL/GenBank/DDBJ whole genome shotgun (WGS) entry which is preliminary data.</text>
</comment>
<reference evidence="2" key="1">
    <citation type="submission" date="2020-04" db="EMBL/GenBank/DDBJ databases">
        <authorList>
            <person name="Alioto T."/>
            <person name="Alioto T."/>
            <person name="Gomez Garrido J."/>
        </authorList>
    </citation>
    <scope>NUCLEOTIDE SEQUENCE</scope>
    <source>
        <strain evidence="2">A484AB</strain>
    </source>
</reference>
<keyword evidence="3" id="KW-1185">Reference proteome</keyword>
<dbReference type="EMBL" id="CACRXK020020984">
    <property type="protein sequence ID" value="CAB4035372.1"/>
    <property type="molecule type" value="Genomic_DNA"/>
</dbReference>
<sequence length="83" mass="9747">MTSENRIKEKNRGRWMKGKVLKYVKGKDGIRSVVKEDQGRHNESTEDNDDKLKKRPERKAAKIAKVNIREQLKDDLREVNITV</sequence>
<evidence type="ECO:0000313" key="2">
    <source>
        <dbReference type="EMBL" id="CAB4035372.1"/>
    </source>
</evidence>
<dbReference type="AlphaFoldDB" id="A0A7D9LRW6"/>
<accession>A0A7D9LRW6</accession>
<feature type="region of interest" description="Disordered" evidence="1">
    <location>
        <begin position="32"/>
        <end position="58"/>
    </location>
</feature>